<sequence>MHGCIFFTSNFSIKKLSLKQLFFGTLVKSLFTPVAETLIFNSFLKVVRIAAFSNQFYAAIRILFQSCQIQETSSSNQALVC</sequence>
<reference evidence="1 2" key="1">
    <citation type="journal article" date="2008" name="Proc. Natl. Acad. Sci. U.S.A.">
        <title>Niche adaptation and genome expansion in the chlorophyll d-producing cyanobacterium Acaryochloris marina.</title>
        <authorList>
            <person name="Swingley W.D."/>
            <person name="Chen M."/>
            <person name="Cheung P.C."/>
            <person name="Conrad A.L."/>
            <person name="Dejesa L.C."/>
            <person name="Hao J."/>
            <person name="Honchak B.M."/>
            <person name="Karbach L.E."/>
            <person name="Kurdoglu A."/>
            <person name="Lahiri S."/>
            <person name="Mastrian S.D."/>
            <person name="Miyashita H."/>
            <person name="Page L."/>
            <person name="Ramakrishna P."/>
            <person name="Satoh S."/>
            <person name="Sattley W.M."/>
            <person name="Shimada Y."/>
            <person name="Taylor H.L."/>
            <person name="Tomo T."/>
            <person name="Tsuchiya T."/>
            <person name="Wang Z.T."/>
            <person name="Raymond J."/>
            <person name="Mimuro M."/>
            <person name="Blankenship R.E."/>
            <person name="Touchman J.W."/>
        </authorList>
    </citation>
    <scope>NUCLEOTIDE SEQUENCE [LARGE SCALE GENOMIC DNA]</scope>
    <source>
        <strain evidence="2">MBIC 11017</strain>
        <plasmid evidence="2">Plasmid pREB9</plasmid>
    </source>
</reference>
<accession>A8ZR35</accession>
<gene>
    <name evidence="1" type="ordered locus">AM1_I0001</name>
</gene>
<keyword evidence="1" id="KW-0614">Plasmid</keyword>
<protein>
    <submittedName>
        <fullName evidence="1">Uncharacterized protein</fullName>
    </submittedName>
</protein>
<evidence type="ECO:0000313" key="1">
    <source>
        <dbReference type="EMBL" id="ABW33471.1"/>
    </source>
</evidence>
<dbReference type="HOGENOM" id="CLU_2565957_0_0_3"/>
<geneLocation type="plasmid" evidence="1 2">
    <name>pREB9</name>
</geneLocation>
<dbReference type="KEGG" id="amr:AM1_I0001"/>
<dbReference type="EMBL" id="CP000846">
    <property type="protein sequence ID" value="ABW33471.1"/>
    <property type="molecule type" value="Genomic_DNA"/>
</dbReference>
<proteinExistence type="predicted"/>
<organism evidence="1 2">
    <name type="scientific">Acaryochloris marina (strain MBIC 11017)</name>
    <dbReference type="NCBI Taxonomy" id="329726"/>
    <lineage>
        <taxon>Bacteria</taxon>
        <taxon>Bacillati</taxon>
        <taxon>Cyanobacteriota</taxon>
        <taxon>Cyanophyceae</taxon>
        <taxon>Acaryochloridales</taxon>
        <taxon>Acaryochloridaceae</taxon>
        <taxon>Acaryochloris</taxon>
    </lineage>
</organism>
<keyword evidence="2" id="KW-1185">Reference proteome</keyword>
<name>A8ZR35_ACAM1</name>
<dbReference type="AlphaFoldDB" id="A8ZR35"/>
<evidence type="ECO:0000313" key="2">
    <source>
        <dbReference type="Proteomes" id="UP000000268"/>
    </source>
</evidence>
<dbReference type="Proteomes" id="UP000000268">
    <property type="component" value="Plasmid pREB9"/>
</dbReference>